<dbReference type="EMBL" id="DVMR01000066">
    <property type="protein sequence ID" value="HIU44442.1"/>
    <property type="molecule type" value="Genomic_DNA"/>
</dbReference>
<dbReference type="GO" id="GO:0046047">
    <property type="term" value="P:TTP catabolic process"/>
    <property type="evidence" value="ECO:0007669"/>
    <property type="project" value="TreeGrafter"/>
</dbReference>
<dbReference type="NCBIfam" id="TIGR00444">
    <property type="entry name" value="mazG"/>
    <property type="match status" value="1"/>
</dbReference>
<dbReference type="GO" id="GO:0046076">
    <property type="term" value="P:dTTP catabolic process"/>
    <property type="evidence" value="ECO:0007669"/>
    <property type="project" value="TreeGrafter"/>
</dbReference>
<gene>
    <name evidence="2" type="primary">mazG</name>
    <name evidence="2" type="ORF">IAB67_09120</name>
</gene>
<dbReference type="InterPro" id="IPR048011">
    <property type="entry name" value="NTP-PPase_MazG-like_C"/>
</dbReference>
<dbReference type="GO" id="GO:0046052">
    <property type="term" value="P:UTP catabolic process"/>
    <property type="evidence" value="ECO:0007669"/>
    <property type="project" value="TreeGrafter"/>
</dbReference>
<proteinExistence type="predicted"/>
<protein>
    <submittedName>
        <fullName evidence="2">Nucleoside triphosphate pyrophosphohydrolase</fullName>
        <ecNumber evidence="2">3.6.1.9</ecNumber>
    </submittedName>
</protein>
<dbReference type="PANTHER" id="PTHR30522">
    <property type="entry name" value="NUCLEOSIDE TRIPHOSPHATE PYROPHOSPHOHYDROLASE"/>
    <property type="match status" value="1"/>
</dbReference>
<dbReference type="InterPro" id="IPR011551">
    <property type="entry name" value="NTP_PyrPHydrolase_MazG"/>
</dbReference>
<dbReference type="GO" id="GO:0006950">
    <property type="term" value="P:response to stress"/>
    <property type="evidence" value="ECO:0007669"/>
    <property type="project" value="UniProtKB-ARBA"/>
</dbReference>
<dbReference type="Gene3D" id="1.10.287.1080">
    <property type="entry name" value="MazG-like"/>
    <property type="match status" value="2"/>
</dbReference>
<dbReference type="InterPro" id="IPR004518">
    <property type="entry name" value="MazG-like_dom"/>
</dbReference>
<reference evidence="2" key="2">
    <citation type="journal article" date="2021" name="PeerJ">
        <title>Extensive microbial diversity within the chicken gut microbiome revealed by metagenomics and culture.</title>
        <authorList>
            <person name="Gilroy R."/>
            <person name="Ravi A."/>
            <person name="Getino M."/>
            <person name="Pursley I."/>
            <person name="Horton D.L."/>
            <person name="Alikhan N.F."/>
            <person name="Baker D."/>
            <person name="Gharbi K."/>
            <person name="Hall N."/>
            <person name="Watson M."/>
            <person name="Adriaenssens E.M."/>
            <person name="Foster-Nyarko E."/>
            <person name="Jarju S."/>
            <person name="Secka A."/>
            <person name="Antonio M."/>
            <person name="Oren A."/>
            <person name="Chaudhuri R.R."/>
            <person name="La Ragione R."/>
            <person name="Hildebrand F."/>
            <person name="Pallen M.J."/>
        </authorList>
    </citation>
    <scope>NUCLEOTIDE SEQUENCE</scope>
    <source>
        <strain evidence="2">CHK191-8634</strain>
    </source>
</reference>
<comment type="caution">
    <text evidence="2">The sequence shown here is derived from an EMBL/GenBank/DDBJ whole genome shotgun (WGS) entry which is preliminary data.</text>
</comment>
<dbReference type="PANTHER" id="PTHR30522:SF0">
    <property type="entry name" value="NUCLEOSIDE TRIPHOSPHATE PYROPHOSPHOHYDROLASE"/>
    <property type="match status" value="1"/>
</dbReference>
<evidence type="ECO:0000313" key="3">
    <source>
        <dbReference type="Proteomes" id="UP000824073"/>
    </source>
</evidence>
<dbReference type="CDD" id="cd11528">
    <property type="entry name" value="NTP-PPase_MazG_Nterm"/>
    <property type="match status" value="1"/>
</dbReference>
<feature type="domain" description="NTP pyrophosphohydrolase MazG-like" evidence="1">
    <location>
        <begin position="34"/>
        <end position="107"/>
    </location>
</feature>
<dbReference type="Proteomes" id="UP000824073">
    <property type="component" value="Unassembled WGS sequence"/>
</dbReference>
<evidence type="ECO:0000259" key="1">
    <source>
        <dbReference type="Pfam" id="PF03819"/>
    </source>
</evidence>
<reference evidence="2" key="1">
    <citation type="submission" date="2020-10" db="EMBL/GenBank/DDBJ databases">
        <authorList>
            <person name="Gilroy R."/>
        </authorList>
    </citation>
    <scope>NUCLEOTIDE SEQUENCE</scope>
    <source>
        <strain evidence="2">CHK191-8634</strain>
    </source>
</reference>
<sequence length="262" mass="29673">MVDFKEKERYGFQDLLEIMEILRGEDGCPWDREQTHKSIRRNFIEEVYEACEAIDNDDPVLLCEELGDVLQQVVFHAHLSKCEGAFDINDVCDGVCKKLILRHPHVFGSISVKDSAQVMENWEEIKKVEKNQRSTAQAMDQVAKSLPALMYAEKIQKKARKVGFDWPDSAGALSKVREETAELEQAMACGGNVEEELGDLLFAVVNVSRFAGVDAEEALAGAARKFAGRFARLEQLAGDKLSDMSLEQMDELWDRVKREENR</sequence>
<dbReference type="CDD" id="cd11529">
    <property type="entry name" value="NTP-PPase_MazG_Cterm"/>
    <property type="match status" value="1"/>
</dbReference>
<dbReference type="GO" id="GO:0046061">
    <property type="term" value="P:dATP catabolic process"/>
    <property type="evidence" value="ECO:0007669"/>
    <property type="project" value="TreeGrafter"/>
</dbReference>
<accession>A0A9D1LM86</accession>
<dbReference type="NCBIfam" id="NF007113">
    <property type="entry name" value="PRK09562.1"/>
    <property type="match status" value="1"/>
</dbReference>
<organism evidence="2 3">
    <name type="scientific">Candidatus Ventrousia excrementavium</name>
    <dbReference type="NCBI Taxonomy" id="2840961"/>
    <lineage>
        <taxon>Bacteria</taxon>
        <taxon>Bacillati</taxon>
        <taxon>Bacillota</taxon>
        <taxon>Clostridia</taxon>
        <taxon>Eubacteriales</taxon>
        <taxon>Clostridiaceae</taxon>
        <taxon>Clostridiaceae incertae sedis</taxon>
        <taxon>Candidatus Ventrousia</taxon>
    </lineage>
</organism>
<keyword evidence="2" id="KW-0378">Hydrolase</keyword>
<evidence type="ECO:0000313" key="2">
    <source>
        <dbReference type="EMBL" id="HIU44442.1"/>
    </source>
</evidence>
<dbReference type="SUPFAM" id="SSF101386">
    <property type="entry name" value="all-alpha NTP pyrophosphatases"/>
    <property type="match status" value="2"/>
</dbReference>
<dbReference type="GO" id="GO:0046081">
    <property type="term" value="P:dUTP catabolic process"/>
    <property type="evidence" value="ECO:0007669"/>
    <property type="project" value="TreeGrafter"/>
</dbReference>
<dbReference type="Pfam" id="PF03819">
    <property type="entry name" value="MazG"/>
    <property type="match status" value="2"/>
</dbReference>
<dbReference type="GO" id="GO:0047429">
    <property type="term" value="F:nucleoside triphosphate diphosphatase activity"/>
    <property type="evidence" value="ECO:0007669"/>
    <property type="project" value="UniProtKB-EC"/>
</dbReference>
<dbReference type="AlphaFoldDB" id="A0A9D1LM86"/>
<feature type="domain" description="NTP pyrophosphohydrolase MazG-like" evidence="1">
    <location>
        <begin position="174"/>
        <end position="229"/>
    </location>
</feature>
<dbReference type="InterPro" id="IPR048015">
    <property type="entry name" value="NTP-PPase_MazG-like_N"/>
</dbReference>
<dbReference type="EC" id="3.6.1.9" evidence="2"/>
<dbReference type="FunFam" id="1.10.287.1080:FF:000001">
    <property type="entry name" value="Nucleoside triphosphate pyrophosphohydrolase"/>
    <property type="match status" value="1"/>
</dbReference>
<name>A0A9D1LM86_9CLOT</name>
<dbReference type="GO" id="GO:0006203">
    <property type="term" value="P:dGTP catabolic process"/>
    <property type="evidence" value="ECO:0007669"/>
    <property type="project" value="TreeGrafter"/>
</dbReference>